<organism evidence="2 3">
    <name type="scientific">Actinoplanes couchii</name>
    <dbReference type="NCBI Taxonomy" id="403638"/>
    <lineage>
        <taxon>Bacteria</taxon>
        <taxon>Bacillati</taxon>
        <taxon>Actinomycetota</taxon>
        <taxon>Actinomycetes</taxon>
        <taxon>Micromonosporales</taxon>
        <taxon>Micromonosporaceae</taxon>
        <taxon>Actinoplanes</taxon>
    </lineage>
</organism>
<keyword evidence="3" id="KW-1185">Reference proteome</keyword>
<feature type="domain" description="IclR-ED" evidence="1">
    <location>
        <begin position="1"/>
        <end position="165"/>
    </location>
</feature>
<dbReference type="InterPro" id="IPR050707">
    <property type="entry name" value="HTH_MetabolicPath_Reg"/>
</dbReference>
<dbReference type="Proteomes" id="UP000612282">
    <property type="component" value="Unassembled WGS sequence"/>
</dbReference>
<evidence type="ECO:0000313" key="3">
    <source>
        <dbReference type="Proteomes" id="UP000612282"/>
    </source>
</evidence>
<accession>A0ABQ3XEJ2</accession>
<sequence length="165" mass="17561">MRNALCDRYGETVHYAVLDGRSIVYRAKLDPRVGAVRLTSVVGGRNPAHCTAVGKLLLAAALPTEQAVRDWVGDQPLATPTDRSIATVEQLHAELERVRVTGYGAEDGETEPGVNCLAVPAYLTSPTVASGAISISSLSYRTPAQKLVDELPVIRAIVAGTPENR</sequence>
<name>A0ABQ3XEJ2_9ACTN</name>
<reference evidence="2 3" key="1">
    <citation type="submission" date="2021-01" db="EMBL/GenBank/DDBJ databases">
        <title>Whole genome shotgun sequence of Actinoplanes couchii NBRC 106145.</title>
        <authorList>
            <person name="Komaki H."/>
            <person name="Tamura T."/>
        </authorList>
    </citation>
    <scope>NUCLEOTIDE SEQUENCE [LARGE SCALE GENOMIC DNA]</scope>
    <source>
        <strain evidence="2 3">NBRC 106145</strain>
    </source>
</reference>
<proteinExistence type="predicted"/>
<dbReference type="Gene3D" id="3.30.450.40">
    <property type="match status" value="1"/>
</dbReference>
<dbReference type="SUPFAM" id="SSF55781">
    <property type="entry name" value="GAF domain-like"/>
    <property type="match status" value="1"/>
</dbReference>
<gene>
    <name evidence="2" type="ORF">Aco03nite_053070</name>
</gene>
<comment type="caution">
    <text evidence="2">The sequence shown here is derived from an EMBL/GenBank/DDBJ whole genome shotgun (WGS) entry which is preliminary data.</text>
</comment>
<dbReference type="InterPro" id="IPR014757">
    <property type="entry name" value="Tscrpt_reg_IclR_C"/>
</dbReference>
<dbReference type="PANTHER" id="PTHR30136:SF24">
    <property type="entry name" value="HTH-TYPE TRANSCRIPTIONAL REPRESSOR ALLR"/>
    <property type="match status" value="1"/>
</dbReference>
<evidence type="ECO:0000313" key="2">
    <source>
        <dbReference type="EMBL" id="GID56903.1"/>
    </source>
</evidence>
<dbReference type="EMBL" id="BOMG01000064">
    <property type="protein sequence ID" value="GID56903.1"/>
    <property type="molecule type" value="Genomic_DNA"/>
</dbReference>
<protein>
    <recommendedName>
        <fullName evidence="1">IclR-ED domain-containing protein</fullName>
    </recommendedName>
</protein>
<dbReference type="Pfam" id="PF01614">
    <property type="entry name" value="IclR_C"/>
    <property type="match status" value="1"/>
</dbReference>
<dbReference type="PANTHER" id="PTHR30136">
    <property type="entry name" value="HELIX-TURN-HELIX TRANSCRIPTIONAL REGULATOR, ICLR FAMILY"/>
    <property type="match status" value="1"/>
</dbReference>
<dbReference type="PROSITE" id="PS51078">
    <property type="entry name" value="ICLR_ED"/>
    <property type="match status" value="1"/>
</dbReference>
<evidence type="ECO:0000259" key="1">
    <source>
        <dbReference type="PROSITE" id="PS51078"/>
    </source>
</evidence>
<dbReference type="RefSeq" id="WP_203798932.1">
    <property type="nucleotide sequence ID" value="NZ_BAAAQE010000094.1"/>
</dbReference>
<dbReference type="InterPro" id="IPR029016">
    <property type="entry name" value="GAF-like_dom_sf"/>
</dbReference>